<reference evidence="1" key="2">
    <citation type="submission" date="2020-11" db="EMBL/GenBank/DDBJ databases">
        <authorList>
            <person name="McCartney M.A."/>
            <person name="Auch B."/>
            <person name="Kono T."/>
            <person name="Mallez S."/>
            <person name="Becker A."/>
            <person name="Gohl D.M."/>
            <person name="Silverstein K.A.T."/>
            <person name="Koren S."/>
            <person name="Bechman K.B."/>
            <person name="Herman A."/>
            <person name="Abrahante J.E."/>
            <person name="Garbe J."/>
        </authorList>
    </citation>
    <scope>NUCLEOTIDE SEQUENCE</scope>
    <source>
        <strain evidence="1">Duluth1</strain>
        <tissue evidence="1">Whole animal</tissue>
    </source>
</reference>
<protein>
    <submittedName>
        <fullName evidence="1">Uncharacterized protein</fullName>
    </submittedName>
</protein>
<proteinExistence type="predicted"/>
<sequence length="55" mass="6437">MLTKGNWKPVNKGYDFLKFIDLAKKKKKMLEDKKKPMPADKMNEVPGKNILRVEC</sequence>
<evidence type="ECO:0000313" key="2">
    <source>
        <dbReference type="Proteomes" id="UP000828390"/>
    </source>
</evidence>
<accession>A0A9D4QXD4</accession>
<keyword evidence="2" id="KW-1185">Reference proteome</keyword>
<dbReference type="AlphaFoldDB" id="A0A9D4QXD4"/>
<dbReference type="EMBL" id="JAIWYP010000003">
    <property type="protein sequence ID" value="KAH3846418.1"/>
    <property type="molecule type" value="Genomic_DNA"/>
</dbReference>
<reference evidence="1" key="1">
    <citation type="journal article" date="2019" name="bioRxiv">
        <title>The Genome of the Zebra Mussel, Dreissena polymorpha: A Resource for Invasive Species Research.</title>
        <authorList>
            <person name="McCartney M.A."/>
            <person name="Auch B."/>
            <person name="Kono T."/>
            <person name="Mallez S."/>
            <person name="Zhang Y."/>
            <person name="Obille A."/>
            <person name="Becker A."/>
            <person name="Abrahante J.E."/>
            <person name="Garbe J."/>
            <person name="Badalamenti J.P."/>
            <person name="Herman A."/>
            <person name="Mangelson H."/>
            <person name="Liachko I."/>
            <person name="Sullivan S."/>
            <person name="Sone E.D."/>
            <person name="Koren S."/>
            <person name="Silverstein K.A.T."/>
            <person name="Beckman K.B."/>
            <person name="Gohl D.M."/>
        </authorList>
    </citation>
    <scope>NUCLEOTIDE SEQUENCE</scope>
    <source>
        <strain evidence="1">Duluth1</strain>
        <tissue evidence="1">Whole animal</tissue>
    </source>
</reference>
<evidence type="ECO:0000313" key="1">
    <source>
        <dbReference type="EMBL" id="KAH3846418.1"/>
    </source>
</evidence>
<name>A0A9D4QXD4_DREPO</name>
<dbReference type="Proteomes" id="UP000828390">
    <property type="component" value="Unassembled WGS sequence"/>
</dbReference>
<comment type="caution">
    <text evidence="1">The sequence shown here is derived from an EMBL/GenBank/DDBJ whole genome shotgun (WGS) entry which is preliminary data.</text>
</comment>
<organism evidence="1 2">
    <name type="scientific">Dreissena polymorpha</name>
    <name type="common">Zebra mussel</name>
    <name type="synonym">Mytilus polymorpha</name>
    <dbReference type="NCBI Taxonomy" id="45954"/>
    <lineage>
        <taxon>Eukaryota</taxon>
        <taxon>Metazoa</taxon>
        <taxon>Spiralia</taxon>
        <taxon>Lophotrochozoa</taxon>
        <taxon>Mollusca</taxon>
        <taxon>Bivalvia</taxon>
        <taxon>Autobranchia</taxon>
        <taxon>Heteroconchia</taxon>
        <taxon>Euheterodonta</taxon>
        <taxon>Imparidentia</taxon>
        <taxon>Neoheterodontei</taxon>
        <taxon>Myida</taxon>
        <taxon>Dreissenoidea</taxon>
        <taxon>Dreissenidae</taxon>
        <taxon>Dreissena</taxon>
    </lineage>
</organism>
<gene>
    <name evidence="1" type="ORF">DPMN_088719</name>
</gene>